<proteinExistence type="predicted"/>
<reference evidence="3" key="1">
    <citation type="submission" date="2016-12" db="EMBL/GenBank/DDBJ databases">
        <title>Comparative genomics of four Isosphaeraceae planctomycetes: a common pool of plasmids and glycoside hydrolase genes.</title>
        <authorList>
            <person name="Ivanova A."/>
        </authorList>
    </citation>
    <scope>NUCLEOTIDE SEQUENCE [LARGE SCALE GENOMIC DNA]</scope>
    <source>
        <strain evidence="3">PX4</strain>
    </source>
</reference>
<keyword evidence="1" id="KW-0812">Transmembrane</keyword>
<gene>
    <name evidence="2" type="ORF">BSF38_05239</name>
</gene>
<keyword evidence="3" id="KW-1185">Reference proteome</keyword>
<feature type="transmembrane region" description="Helical" evidence="1">
    <location>
        <begin position="42"/>
        <end position="61"/>
    </location>
</feature>
<dbReference type="EMBL" id="CP019082">
    <property type="protein sequence ID" value="APW63665.1"/>
    <property type="molecule type" value="Genomic_DNA"/>
</dbReference>
<feature type="transmembrane region" description="Helical" evidence="1">
    <location>
        <begin position="151"/>
        <end position="170"/>
    </location>
</feature>
<evidence type="ECO:0000313" key="2">
    <source>
        <dbReference type="EMBL" id="APW63665.1"/>
    </source>
</evidence>
<dbReference type="OrthoDB" id="282238at2"/>
<dbReference type="KEGG" id="pbor:BSF38_05239"/>
<feature type="transmembrane region" description="Helical" evidence="1">
    <location>
        <begin position="107"/>
        <end position="131"/>
    </location>
</feature>
<dbReference type="AlphaFoldDB" id="A0A1U7CXK6"/>
<feature type="transmembrane region" description="Helical" evidence="1">
    <location>
        <begin position="81"/>
        <end position="100"/>
    </location>
</feature>
<evidence type="ECO:0000256" key="1">
    <source>
        <dbReference type="SAM" id="Phobius"/>
    </source>
</evidence>
<dbReference type="Proteomes" id="UP000186309">
    <property type="component" value="Chromosome"/>
</dbReference>
<keyword evidence="1" id="KW-1133">Transmembrane helix</keyword>
<name>A0A1U7CXK6_9BACT</name>
<protein>
    <submittedName>
        <fullName evidence="2">Uncharacterized protein</fullName>
    </submittedName>
</protein>
<feature type="transmembrane region" description="Helical" evidence="1">
    <location>
        <begin position="12"/>
        <end position="30"/>
    </location>
</feature>
<organism evidence="2 3">
    <name type="scientific">Paludisphaera borealis</name>
    <dbReference type="NCBI Taxonomy" id="1387353"/>
    <lineage>
        <taxon>Bacteria</taxon>
        <taxon>Pseudomonadati</taxon>
        <taxon>Planctomycetota</taxon>
        <taxon>Planctomycetia</taxon>
        <taxon>Isosphaerales</taxon>
        <taxon>Isosphaeraceae</taxon>
        <taxon>Paludisphaera</taxon>
    </lineage>
</organism>
<accession>A0A1U7CXK6</accession>
<sequence length="171" mass="18486">MDSREQRGRFTVLDGAALVMGSAIASLHVLRVMRSGLSIAGWAMMVLTFTWLAVTATGPFLYVARRYIRRPPGYPAIGDRLWALLGLPWLLTAVLQSLSLGDRRDALVSITLMGGLAVASLIAVVEVWSTWVMVPPEQAEEVEAGPWTSRVGLILAIAWPIQCGLGMVVLG</sequence>
<evidence type="ECO:0000313" key="3">
    <source>
        <dbReference type="Proteomes" id="UP000186309"/>
    </source>
</evidence>
<dbReference type="RefSeq" id="WP_076349982.1">
    <property type="nucleotide sequence ID" value="NZ_CP019082.1"/>
</dbReference>
<keyword evidence="1" id="KW-0472">Membrane</keyword>